<evidence type="ECO:0000256" key="1">
    <source>
        <dbReference type="SAM" id="MobiDB-lite"/>
    </source>
</evidence>
<dbReference type="AlphaFoldDB" id="A3NQL6"/>
<evidence type="ECO:0000313" key="2">
    <source>
        <dbReference type="EMBL" id="ABN92455.1"/>
    </source>
</evidence>
<gene>
    <name evidence="2" type="ordered locus">BURPS1106A_0353</name>
</gene>
<proteinExistence type="predicted"/>
<dbReference type="EMBL" id="CP000572">
    <property type="protein sequence ID" value="ABN92455.1"/>
    <property type="molecule type" value="Genomic_DNA"/>
</dbReference>
<dbReference type="KEGG" id="bpl:BURPS1106A_0353"/>
<sequence length="54" mass="5917">MRASSSQRGAKDSVIKEMRGRISRECREFASAGGVRAARPGIQLRENGAKNGRR</sequence>
<dbReference type="HOGENOM" id="CLU_213094_0_0_4"/>
<organism evidence="2 3">
    <name type="scientific">Burkholderia pseudomallei (strain 1106a)</name>
    <dbReference type="NCBI Taxonomy" id="357348"/>
    <lineage>
        <taxon>Bacteria</taxon>
        <taxon>Pseudomonadati</taxon>
        <taxon>Pseudomonadota</taxon>
        <taxon>Betaproteobacteria</taxon>
        <taxon>Burkholderiales</taxon>
        <taxon>Burkholderiaceae</taxon>
        <taxon>Burkholderia</taxon>
        <taxon>pseudomallei group</taxon>
    </lineage>
</organism>
<feature type="region of interest" description="Disordered" evidence="1">
    <location>
        <begin position="32"/>
        <end position="54"/>
    </location>
</feature>
<dbReference type="Proteomes" id="UP000006738">
    <property type="component" value="Chromosome I"/>
</dbReference>
<accession>A3NQL6</accession>
<reference evidence="2 3" key="1">
    <citation type="submission" date="2007-02" db="EMBL/GenBank/DDBJ databases">
        <authorList>
            <person name="DeShazer D."/>
            <person name="Woods D.E."/>
            <person name="Nierman W.C."/>
        </authorList>
    </citation>
    <scope>NUCLEOTIDE SEQUENCE [LARGE SCALE GENOMIC DNA]</scope>
    <source>
        <strain evidence="2 3">1106a</strain>
    </source>
</reference>
<name>A3NQL6_BURP0</name>
<evidence type="ECO:0000313" key="3">
    <source>
        <dbReference type="Proteomes" id="UP000006738"/>
    </source>
</evidence>
<protein>
    <submittedName>
        <fullName evidence="2">Uncharacterized protein</fullName>
    </submittedName>
</protein>